<dbReference type="EMBL" id="HAEC01013914">
    <property type="protein sequence ID" value="SBQ82131.1"/>
    <property type="molecule type" value="Transcribed_RNA"/>
</dbReference>
<feature type="non-terminal residue" evidence="1">
    <location>
        <position position="68"/>
    </location>
</feature>
<gene>
    <name evidence="1" type="primary">WDR45L</name>
</gene>
<name>A0A1A8HD50_9TELE</name>
<protein>
    <submittedName>
        <fullName evidence="1">Wdr45 like</fullName>
    </submittedName>
</protein>
<accession>A0A1A8HD50</accession>
<organism evidence="1">
    <name type="scientific">Nothobranchius korthausae</name>
    <dbReference type="NCBI Taxonomy" id="1143690"/>
    <lineage>
        <taxon>Eukaryota</taxon>
        <taxon>Metazoa</taxon>
        <taxon>Chordata</taxon>
        <taxon>Craniata</taxon>
        <taxon>Vertebrata</taxon>
        <taxon>Euteleostomi</taxon>
        <taxon>Actinopterygii</taxon>
        <taxon>Neopterygii</taxon>
        <taxon>Teleostei</taxon>
        <taxon>Neoteleostei</taxon>
        <taxon>Acanthomorphata</taxon>
        <taxon>Ovalentaria</taxon>
        <taxon>Atherinomorphae</taxon>
        <taxon>Cyprinodontiformes</taxon>
        <taxon>Nothobranchiidae</taxon>
        <taxon>Nothobranchius</taxon>
    </lineage>
</organism>
<evidence type="ECO:0000313" key="1">
    <source>
        <dbReference type="EMBL" id="SBQ82131.1"/>
    </source>
</evidence>
<reference evidence="1" key="1">
    <citation type="submission" date="2016-05" db="EMBL/GenBank/DDBJ databases">
        <authorList>
            <person name="Lavstsen T."/>
            <person name="Jespersen J.S."/>
        </authorList>
    </citation>
    <scope>NUCLEOTIDE SEQUENCE</scope>
    <source>
        <tissue evidence="1">Brain</tissue>
    </source>
</reference>
<proteinExistence type="predicted"/>
<sequence length="68" mass="7442">IILGHDGAKTSLELPVEHRNEIFNKSKQNVPILVLKMNRILPGVQIGSILSQMVKSMSAPPVVIVRVS</sequence>
<dbReference type="AlphaFoldDB" id="A0A1A8HD50"/>
<reference evidence="1" key="2">
    <citation type="submission" date="2016-06" db="EMBL/GenBank/DDBJ databases">
        <title>The genome of a short-lived fish provides insights into sex chromosome evolution and the genetic control of aging.</title>
        <authorList>
            <person name="Reichwald K."/>
            <person name="Felder M."/>
            <person name="Petzold A."/>
            <person name="Koch P."/>
            <person name="Groth M."/>
            <person name="Platzer M."/>
        </authorList>
    </citation>
    <scope>NUCLEOTIDE SEQUENCE</scope>
    <source>
        <tissue evidence="1">Brain</tissue>
    </source>
</reference>
<feature type="non-terminal residue" evidence="1">
    <location>
        <position position="1"/>
    </location>
</feature>